<gene>
    <name evidence="1" type="ORF">EDC50_2026</name>
</gene>
<comment type="caution">
    <text evidence="1">The sequence shown here is derived from an EMBL/GenBank/DDBJ whole genome shotgun (WGS) entry which is preliminary data.</text>
</comment>
<sequence length="163" mass="18770">MRACRPLAWLAGRARLLWAKIGVSDAWLGIAEGMSGYERIDVEIRIVGFDRARSAYEWRLYARHEKRGEIAATAGRHGMPAPPMYVQAAPNRGIFGGLTRDESEDWFRGFDKGTETYEDGAWVIRDSVEVQRSRFQRARLRLDYWPDYADRSARASVELRDED</sequence>
<evidence type="ECO:0000313" key="2">
    <source>
        <dbReference type="Proteomes" id="UP000269708"/>
    </source>
</evidence>
<accession>A0A3N4W4N8</accession>
<proteinExistence type="predicted"/>
<keyword evidence="2" id="KW-1185">Reference proteome</keyword>
<evidence type="ECO:0000313" key="1">
    <source>
        <dbReference type="EMBL" id="RPE80194.1"/>
    </source>
</evidence>
<reference evidence="1 2" key="1">
    <citation type="submission" date="2018-11" db="EMBL/GenBank/DDBJ databases">
        <title>Genomic Encyclopedia of Type Strains, Phase IV (KMG-IV): sequencing the most valuable type-strain genomes for metagenomic binning, comparative biology and taxonomic classification.</title>
        <authorList>
            <person name="Goeker M."/>
        </authorList>
    </citation>
    <scope>NUCLEOTIDE SEQUENCE [LARGE SCALE GENOMIC DNA]</scope>
    <source>
        <strain evidence="1 2">DSM 25623</strain>
    </source>
</reference>
<dbReference type="EMBL" id="RKQN01000002">
    <property type="protein sequence ID" value="RPE80194.1"/>
    <property type="molecule type" value="Genomic_DNA"/>
</dbReference>
<dbReference type="AlphaFoldDB" id="A0A3N4W4N8"/>
<name>A0A3N4W4N8_9GAMM</name>
<protein>
    <submittedName>
        <fullName evidence="1">Uncharacterized protein</fullName>
    </submittedName>
</protein>
<organism evidence="1 2">
    <name type="scientific">Vulcaniibacterium tengchongense</name>
    <dbReference type="NCBI Taxonomy" id="1273429"/>
    <lineage>
        <taxon>Bacteria</taxon>
        <taxon>Pseudomonadati</taxon>
        <taxon>Pseudomonadota</taxon>
        <taxon>Gammaproteobacteria</taxon>
        <taxon>Lysobacterales</taxon>
        <taxon>Lysobacteraceae</taxon>
        <taxon>Vulcaniibacterium</taxon>
    </lineage>
</organism>
<dbReference type="Proteomes" id="UP000269708">
    <property type="component" value="Unassembled WGS sequence"/>
</dbReference>